<feature type="transmembrane region" description="Helical" evidence="2">
    <location>
        <begin position="291"/>
        <end position="322"/>
    </location>
</feature>
<feature type="region of interest" description="Disordered" evidence="1">
    <location>
        <begin position="1"/>
        <end position="31"/>
    </location>
</feature>
<keyword evidence="2" id="KW-0812">Transmembrane</keyword>
<evidence type="ECO:0000259" key="3">
    <source>
        <dbReference type="Pfam" id="PF01926"/>
    </source>
</evidence>
<dbReference type="InterPro" id="IPR027417">
    <property type="entry name" value="P-loop_NTPase"/>
</dbReference>
<reference evidence="4" key="1">
    <citation type="submission" date="2017-05" db="UniProtKB">
        <authorList>
            <consortium name="EnsemblMetazoa"/>
        </authorList>
    </citation>
    <scope>IDENTIFICATION</scope>
</reference>
<protein>
    <recommendedName>
        <fullName evidence="3">G domain-containing protein</fullName>
    </recommendedName>
</protein>
<evidence type="ECO:0000313" key="4">
    <source>
        <dbReference type="EnsemblMetazoa" id="Aqu2.1.04802_001"/>
    </source>
</evidence>
<dbReference type="GO" id="GO:0005525">
    <property type="term" value="F:GTP binding"/>
    <property type="evidence" value="ECO:0007669"/>
    <property type="project" value="InterPro"/>
</dbReference>
<dbReference type="InterPro" id="IPR025662">
    <property type="entry name" value="Sigma_54_int_dom_ATP-bd_1"/>
</dbReference>
<dbReference type="EnsemblMetazoa" id="Aqu2.1.04802_001">
    <property type="protein sequence ID" value="Aqu2.1.04802_001"/>
    <property type="gene ID" value="Aqu2.1.04802"/>
</dbReference>
<dbReference type="PROSITE" id="PS00675">
    <property type="entry name" value="SIGMA54_INTERACT_1"/>
    <property type="match status" value="1"/>
</dbReference>
<dbReference type="SUPFAM" id="SSF52540">
    <property type="entry name" value="P-loop containing nucleoside triphosphate hydrolases"/>
    <property type="match status" value="1"/>
</dbReference>
<sequence>MAEGGGCLSDSSFRSSSTSSQAHYRSRHATESLEKVHGEKKVIIFGETGVGKSSLINAVFLSSEDDIKAKVARGLQACPHGFVESHRTKSLIQRYGSRIIESNFTIYDTRGFADSTFKDEKLFEKYFKSVNINEVDVIYICHRINSKFTDSSARFARLLSKRFGKKDAKVWSKCILVLTQANLFGEGDDGFEDEADEGGVLEDKRSQRMKETMAQWSMMFGNVLLQCGVLELIVESIPVCATGIRKNLELPITKNWVEDLLQVTIEKCYGEGVEVVRQMELMKEQSIKNSLILGGVIGVTIGGVALPILGAPVGLTIGILIGRYCAQKSTEKIRIHAFKALNYKKIEKL</sequence>
<dbReference type="InterPro" id="IPR006073">
    <property type="entry name" value="GTP-bd"/>
</dbReference>
<dbReference type="InParanoid" id="A0A1X7SRP0"/>
<feature type="domain" description="G" evidence="3">
    <location>
        <begin position="41"/>
        <end position="164"/>
    </location>
</feature>
<dbReference type="AlphaFoldDB" id="A0A1X7SRP0"/>
<proteinExistence type="predicted"/>
<organism evidence="4">
    <name type="scientific">Amphimedon queenslandica</name>
    <name type="common">Sponge</name>
    <dbReference type="NCBI Taxonomy" id="400682"/>
    <lineage>
        <taxon>Eukaryota</taxon>
        <taxon>Metazoa</taxon>
        <taxon>Porifera</taxon>
        <taxon>Demospongiae</taxon>
        <taxon>Heteroscleromorpha</taxon>
        <taxon>Haplosclerida</taxon>
        <taxon>Niphatidae</taxon>
        <taxon>Amphimedon</taxon>
    </lineage>
</organism>
<evidence type="ECO:0000256" key="2">
    <source>
        <dbReference type="SAM" id="Phobius"/>
    </source>
</evidence>
<name>A0A1X7SRP0_AMPQE</name>
<dbReference type="OrthoDB" id="25620at2759"/>
<keyword evidence="2" id="KW-1133">Transmembrane helix</keyword>
<evidence type="ECO:0000256" key="1">
    <source>
        <dbReference type="SAM" id="MobiDB-lite"/>
    </source>
</evidence>
<keyword evidence="2" id="KW-0472">Membrane</keyword>
<dbReference type="Pfam" id="PF01926">
    <property type="entry name" value="MMR_HSR1"/>
    <property type="match status" value="1"/>
</dbReference>
<feature type="compositionally biased region" description="Low complexity" evidence="1">
    <location>
        <begin position="9"/>
        <end position="20"/>
    </location>
</feature>
<dbReference type="Gene3D" id="3.40.50.300">
    <property type="entry name" value="P-loop containing nucleotide triphosphate hydrolases"/>
    <property type="match status" value="1"/>
</dbReference>
<accession>A0A1X7SRP0</accession>